<dbReference type="AlphaFoldDB" id="A0AB34JJ25"/>
<feature type="domain" description="tRNA intron endonuclease catalytic" evidence="7">
    <location>
        <begin position="135"/>
        <end position="210"/>
    </location>
</feature>
<keyword evidence="3" id="KW-0819">tRNA processing</keyword>
<dbReference type="EMBL" id="JBGBPQ010000007">
    <property type="protein sequence ID" value="KAL1522075.1"/>
    <property type="molecule type" value="Genomic_DNA"/>
</dbReference>
<dbReference type="SUPFAM" id="SSF53032">
    <property type="entry name" value="tRNA-intron endonuclease catalytic domain-like"/>
    <property type="match status" value="1"/>
</dbReference>
<evidence type="ECO:0000313" key="10">
    <source>
        <dbReference type="Proteomes" id="UP001515480"/>
    </source>
</evidence>
<evidence type="ECO:0000256" key="5">
    <source>
        <dbReference type="ARBA" id="ARBA00034031"/>
    </source>
</evidence>
<evidence type="ECO:0000259" key="7">
    <source>
        <dbReference type="Pfam" id="PF01974"/>
    </source>
</evidence>
<dbReference type="Pfam" id="PF01974">
    <property type="entry name" value="tRNA_int_endo"/>
    <property type="match status" value="1"/>
</dbReference>
<sequence>MRKVRIYASRDRFLVWEAREIHLLRFQHRLVGSLAGGRQAADGGPPLALQFEEALLALEEGFAHVLDAHPPPADEHRPAEEDVPSSAGEGGRAWAEEGGFRAIHTTNERMARRALPALSPAQLRSLCTARLGHARVFRELWGRGLYISPGQAFGADYLCYPGDPIHYHAHALVHVHRTGQRLRPLELIAAARMAGSVKKTAVIAELDASGVAPVRFLSLTPCVGGPSALVGASVGAGRAGRYARRKRTCGESSDPT</sequence>
<evidence type="ECO:0000256" key="2">
    <source>
        <dbReference type="ARBA" id="ARBA00012573"/>
    </source>
</evidence>
<reference evidence="9 10" key="1">
    <citation type="journal article" date="2024" name="Science">
        <title>Giant polyketide synthase enzymes in the biosynthesis of giant marine polyether toxins.</title>
        <authorList>
            <person name="Fallon T.R."/>
            <person name="Shende V.V."/>
            <person name="Wierzbicki I.H."/>
            <person name="Pendleton A.L."/>
            <person name="Watervoot N.F."/>
            <person name="Auber R.P."/>
            <person name="Gonzalez D.J."/>
            <person name="Wisecaver J.H."/>
            <person name="Moore B.S."/>
        </authorList>
    </citation>
    <scope>NUCLEOTIDE SEQUENCE [LARGE SCALE GENOMIC DNA]</scope>
    <source>
        <strain evidence="9 10">12B1</strain>
    </source>
</reference>
<proteinExistence type="inferred from homology"/>
<dbReference type="EC" id="4.6.1.16" evidence="2"/>
<dbReference type="GO" id="GO:0005634">
    <property type="term" value="C:nucleus"/>
    <property type="evidence" value="ECO:0007669"/>
    <property type="project" value="UniProtKB-ARBA"/>
</dbReference>
<dbReference type="PANTHER" id="PTHR13070:SF0">
    <property type="entry name" value="TRNA-SPLICING ENDONUCLEASE SUBUNIT SEN34"/>
    <property type="match status" value="1"/>
</dbReference>
<dbReference type="Pfam" id="PF26577">
    <property type="entry name" value="TSEN34_N"/>
    <property type="match status" value="1"/>
</dbReference>
<evidence type="ECO:0000313" key="9">
    <source>
        <dbReference type="EMBL" id="KAL1522075.1"/>
    </source>
</evidence>
<dbReference type="GO" id="GO:0000213">
    <property type="term" value="F:tRNA-intron lyase activity"/>
    <property type="evidence" value="ECO:0007669"/>
    <property type="project" value="UniProtKB-EC"/>
</dbReference>
<evidence type="ECO:0000259" key="8">
    <source>
        <dbReference type="Pfam" id="PF26577"/>
    </source>
</evidence>
<dbReference type="Proteomes" id="UP001515480">
    <property type="component" value="Unassembled WGS sequence"/>
</dbReference>
<evidence type="ECO:0000256" key="4">
    <source>
        <dbReference type="ARBA" id="ARBA00023239"/>
    </source>
</evidence>
<evidence type="ECO:0000256" key="3">
    <source>
        <dbReference type="ARBA" id="ARBA00022694"/>
    </source>
</evidence>
<comment type="caution">
    <text evidence="9">The sequence shown here is derived from an EMBL/GenBank/DDBJ whole genome shotgun (WGS) entry which is preliminary data.</text>
</comment>
<dbReference type="InterPro" id="IPR011856">
    <property type="entry name" value="tRNA_endonuc-like_dom_sf"/>
</dbReference>
<keyword evidence="4" id="KW-0456">Lyase</keyword>
<dbReference type="InterPro" id="IPR006677">
    <property type="entry name" value="tRNA_intron_Endonuc_cat-like"/>
</dbReference>
<dbReference type="InterPro" id="IPR059049">
    <property type="entry name" value="TSEN34_N"/>
</dbReference>
<dbReference type="InterPro" id="IPR036167">
    <property type="entry name" value="tRNA_intron_Endo_cat-like_sf"/>
</dbReference>
<gene>
    <name evidence="9" type="ORF">AB1Y20_021718</name>
</gene>
<comment type="catalytic activity">
    <reaction evidence="5">
        <text>pretRNA = a 3'-half-tRNA molecule with a 5'-OH end + a 5'-half-tRNA molecule with a 2',3'-cyclic phosphate end + an intron with a 2',3'-cyclic phosphate and a 5'-hydroxyl terminus.</text>
        <dbReference type="EC" id="4.6.1.16"/>
    </reaction>
</comment>
<dbReference type="GO" id="GO:0003676">
    <property type="term" value="F:nucleic acid binding"/>
    <property type="evidence" value="ECO:0007669"/>
    <property type="project" value="InterPro"/>
</dbReference>
<dbReference type="Gene3D" id="3.40.1350.10">
    <property type="match status" value="1"/>
</dbReference>
<accession>A0AB34JJ25</accession>
<name>A0AB34JJ25_PRYPA</name>
<evidence type="ECO:0000256" key="6">
    <source>
        <dbReference type="SAM" id="MobiDB-lite"/>
    </source>
</evidence>
<feature type="region of interest" description="Disordered" evidence="6">
    <location>
        <begin position="69"/>
        <end position="91"/>
    </location>
</feature>
<dbReference type="CDD" id="cd22363">
    <property type="entry name" value="tRNA-intron_lyase_C"/>
    <property type="match status" value="1"/>
</dbReference>
<dbReference type="GO" id="GO:0000379">
    <property type="term" value="P:tRNA-type intron splice site recognition and cleavage"/>
    <property type="evidence" value="ECO:0007669"/>
    <property type="project" value="TreeGrafter"/>
</dbReference>
<comment type="similarity">
    <text evidence="1">Belongs to the tRNA-intron endonuclease family.</text>
</comment>
<keyword evidence="10" id="KW-1185">Reference proteome</keyword>
<organism evidence="9 10">
    <name type="scientific">Prymnesium parvum</name>
    <name type="common">Toxic golden alga</name>
    <dbReference type="NCBI Taxonomy" id="97485"/>
    <lineage>
        <taxon>Eukaryota</taxon>
        <taxon>Haptista</taxon>
        <taxon>Haptophyta</taxon>
        <taxon>Prymnesiophyceae</taxon>
        <taxon>Prymnesiales</taxon>
        <taxon>Prymnesiaceae</taxon>
        <taxon>Prymnesium</taxon>
    </lineage>
</organism>
<evidence type="ECO:0000256" key="1">
    <source>
        <dbReference type="ARBA" id="ARBA00008078"/>
    </source>
</evidence>
<protein>
    <recommendedName>
        <fullName evidence="2">tRNA-intron lyase</fullName>
        <ecNumber evidence="2">4.6.1.16</ecNumber>
    </recommendedName>
</protein>
<dbReference type="PANTHER" id="PTHR13070">
    <property type="entry name" value="TRNA-SPLICING ENDONUCLEASE SUBUNIT SEN34-RELATED"/>
    <property type="match status" value="1"/>
</dbReference>
<feature type="domain" description="TSEN34 N-terminal" evidence="8">
    <location>
        <begin position="4"/>
        <end position="67"/>
    </location>
</feature>